<reference evidence="2 3" key="1">
    <citation type="submission" date="2023-10" db="EMBL/GenBank/DDBJ databases">
        <title>Chromosome-scale genome assembly provides insights into flower coloration mechanisms of Canna indica.</title>
        <authorList>
            <person name="Li C."/>
        </authorList>
    </citation>
    <scope>NUCLEOTIDE SEQUENCE [LARGE SCALE GENOMIC DNA]</scope>
    <source>
        <tissue evidence="2">Flower</tissue>
    </source>
</reference>
<keyword evidence="3" id="KW-1185">Reference proteome</keyword>
<dbReference type="PANTHER" id="PTHR33116">
    <property type="entry name" value="REVERSE TRANSCRIPTASE ZINC-BINDING DOMAIN-CONTAINING PROTEIN-RELATED-RELATED"/>
    <property type="match status" value="1"/>
</dbReference>
<dbReference type="PROSITE" id="PS50878">
    <property type="entry name" value="RT_POL"/>
    <property type="match status" value="1"/>
</dbReference>
<gene>
    <name evidence="2" type="ORF">Cni_G19718</name>
</gene>
<proteinExistence type="predicted"/>
<organism evidence="2 3">
    <name type="scientific">Canna indica</name>
    <name type="common">Indian-shot</name>
    <dbReference type="NCBI Taxonomy" id="4628"/>
    <lineage>
        <taxon>Eukaryota</taxon>
        <taxon>Viridiplantae</taxon>
        <taxon>Streptophyta</taxon>
        <taxon>Embryophyta</taxon>
        <taxon>Tracheophyta</taxon>
        <taxon>Spermatophyta</taxon>
        <taxon>Magnoliopsida</taxon>
        <taxon>Liliopsida</taxon>
        <taxon>Zingiberales</taxon>
        <taxon>Cannaceae</taxon>
        <taxon>Canna</taxon>
    </lineage>
</organism>
<evidence type="ECO:0000313" key="2">
    <source>
        <dbReference type="EMBL" id="WOL10958.1"/>
    </source>
</evidence>
<name>A0AAQ3KQ02_9LILI</name>
<dbReference type="CDD" id="cd01650">
    <property type="entry name" value="RT_nLTR_like"/>
    <property type="match status" value="1"/>
</dbReference>
<protein>
    <recommendedName>
        <fullName evidence="1">Reverse transcriptase domain-containing protein</fullName>
    </recommendedName>
</protein>
<dbReference type="EMBL" id="CP136895">
    <property type="protein sequence ID" value="WOL10958.1"/>
    <property type="molecule type" value="Genomic_DNA"/>
</dbReference>
<dbReference type="PANTHER" id="PTHR33116:SF78">
    <property type="entry name" value="OS12G0587133 PROTEIN"/>
    <property type="match status" value="1"/>
</dbReference>
<sequence>MNSLGSGKVPGPDAFILEFYQNFWNTIKDSYMDTVHTFYIENRLPESWGRTNLVFVPKKDNPKEIKDFRPIALCNVAYKILSKALLDLEKAFNRVDWDGLYDICKCMNFPLKLINWFMVCLRVANFMCCVNREQSCSFSSYKGVRQADPLSPYLFIILQELLSVLINRSINLGLIKGFKYRGLTISHLFFADDIIMVVKCNKSSCSQVMEVLDCYGTFTNQKVNFNKSKLDFPYDYPKEKKDDICKLMGINEGSLPFKYLGTSIGKSRLPINIQRQIVAKAESKIESWASRNISQAGKVILLNSVVNSTPIHSLATSWLSEKVVKEYEGLAKNYLWKSRSRRHGFHLIGWKIVTLSKSKGGLGIKDLNLMKLSI</sequence>
<dbReference type="AlphaFoldDB" id="A0AAQ3KQ02"/>
<dbReference type="Proteomes" id="UP001327560">
    <property type="component" value="Chromosome 6"/>
</dbReference>
<evidence type="ECO:0000259" key="1">
    <source>
        <dbReference type="PROSITE" id="PS50878"/>
    </source>
</evidence>
<dbReference type="Pfam" id="PF00078">
    <property type="entry name" value="RVT_1"/>
    <property type="match status" value="1"/>
</dbReference>
<feature type="domain" description="Reverse transcriptase" evidence="1">
    <location>
        <begin position="1"/>
        <end position="264"/>
    </location>
</feature>
<accession>A0AAQ3KQ02</accession>
<evidence type="ECO:0000313" key="3">
    <source>
        <dbReference type="Proteomes" id="UP001327560"/>
    </source>
</evidence>
<dbReference type="InterPro" id="IPR000477">
    <property type="entry name" value="RT_dom"/>
</dbReference>